<feature type="compositionally biased region" description="Low complexity" evidence="1">
    <location>
        <begin position="415"/>
        <end position="425"/>
    </location>
</feature>
<feature type="transmembrane region" description="Helical" evidence="2">
    <location>
        <begin position="237"/>
        <end position="255"/>
    </location>
</feature>
<evidence type="ECO:0000313" key="5">
    <source>
        <dbReference type="Proteomes" id="UP001151582"/>
    </source>
</evidence>
<dbReference type="AlphaFoldDB" id="A0A9W8BA67"/>
<dbReference type="EMBL" id="JANBQB010000060">
    <property type="protein sequence ID" value="KAJ1983327.1"/>
    <property type="molecule type" value="Genomic_DNA"/>
</dbReference>
<feature type="compositionally biased region" description="Basic residues" evidence="1">
    <location>
        <begin position="446"/>
        <end position="455"/>
    </location>
</feature>
<feature type="region of interest" description="Disordered" evidence="1">
    <location>
        <begin position="375"/>
        <end position="463"/>
    </location>
</feature>
<protein>
    <recommendedName>
        <fullName evidence="3">Brl1/Brr6 domain-containing protein</fullName>
    </recommendedName>
</protein>
<dbReference type="PANTHER" id="PTHR28136">
    <property type="entry name" value="NUCLEUS EXPORT PROTEIN BRR6"/>
    <property type="match status" value="1"/>
</dbReference>
<dbReference type="GO" id="GO:0031965">
    <property type="term" value="C:nuclear membrane"/>
    <property type="evidence" value="ECO:0007669"/>
    <property type="project" value="InterPro"/>
</dbReference>
<feature type="region of interest" description="Disordered" evidence="1">
    <location>
        <begin position="1"/>
        <end position="84"/>
    </location>
</feature>
<evidence type="ECO:0000256" key="2">
    <source>
        <dbReference type="SAM" id="Phobius"/>
    </source>
</evidence>
<evidence type="ECO:0000259" key="3">
    <source>
        <dbReference type="SMART" id="SM01042"/>
    </source>
</evidence>
<feature type="domain" description="Brl1/Brr6" evidence="3">
    <location>
        <begin position="235"/>
        <end position="368"/>
    </location>
</feature>
<accession>A0A9W8BA67</accession>
<comment type="caution">
    <text evidence="4">The sequence shown here is derived from an EMBL/GenBank/DDBJ whole genome shotgun (WGS) entry which is preliminary data.</text>
</comment>
<proteinExistence type="predicted"/>
<evidence type="ECO:0000313" key="4">
    <source>
        <dbReference type="EMBL" id="KAJ1983327.1"/>
    </source>
</evidence>
<dbReference type="OrthoDB" id="5961at2759"/>
<dbReference type="Pfam" id="PF10104">
    <property type="entry name" value="Brr6_like_C_C"/>
    <property type="match status" value="1"/>
</dbReference>
<name>A0A9W8BA67_9FUNG</name>
<dbReference type="GO" id="GO:0055088">
    <property type="term" value="P:lipid homeostasis"/>
    <property type="evidence" value="ECO:0007669"/>
    <property type="project" value="InterPro"/>
</dbReference>
<feature type="transmembrane region" description="Helical" evidence="2">
    <location>
        <begin position="346"/>
        <end position="367"/>
    </location>
</feature>
<gene>
    <name evidence="4" type="ORF">H4R34_001350</name>
</gene>
<reference evidence="4" key="1">
    <citation type="submission" date="2022-07" db="EMBL/GenBank/DDBJ databases">
        <title>Phylogenomic reconstructions and comparative analyses of Kickxellomycotina fungi.</title>
        <authorList>
            <person name="Reynolds N.K."/>
            <person name="Stajich J.E."/>
            <person name="Barry K."/>
            <person name="Grigoriev I.V."/>
            <person name="Crous P."/>
            <person name="Smith M.E."/>
        </authorList>
    </citation>
    <scope>NUCLEOTIDE SEQUENCE</scope>
    <source>
        <strain evidence="4">RSA 567</strain>
    </source>
</reference>
<sequence>MSPLSFPPTEEERGGAAPMDFAYEKDQSRLPNPFLKDLEPPRKRPFAMTVQSGPTTSSKSHTSAFNVPFLFSSPPQKENIKEGSKFDPMVDLVSSASLSQLSVKDGHENRRPVHTSIAKRILKKRQESLHAQDSPWRPQEVPDSPTRSGHRRRRKAADRLRPVGRQISAYSDARSDSDDHGSSVTSDESEMYNDHAMVPAHQAPTPTWQNHQEIPFLLSGYFAALNPCGSSSVQPTSYLQLFFNLFVVAVIFYLVTQFITTIQRDVDLKADEYSGEILQEMSLCTKNYIENRCSPESRVPAMEKACATWENCMNRDPKIIGRAKVSAETFAEIINSFIEPISYKTMAFFAFLLFGSLFISNFAFSILRNRSMASSTAAHHPHPPPSMTPAHPFHHHQANPALPPYTPSGPPPAVASPYYSAPYTPRRNNHAHSSPFGSPYQPNSTRRQRSTHSRRKGFDGDRA</sequence>
<dbReference type="Proteomes" id="UP001151582">
    <property type="component" value="Unassembled WGS sequence"/>
</dbReference>
<keyword evidence="2" id="KW-1133">Transmembrane helix</keyword>
<keyword evidence="2" id="KW-0812">Transmembrane</keyword>
<dbReference type="GO" id="GO:0006998">
    <property type="term" value="P:nuclear envelope organization"/>
    <property type="evidence" value="ECO:0007669"/>
    <property type="project" value="InterPro"/>
</dbReference>
<feature type="compositionally biased region" description="Polar residues" evidence="1">
    <location>
        <begin position="431"/>
        <end position="443"/>
    </location>
</feature>
<keyword evidence="5" id="KW-1185">Reference proteome</keyword>
<dbReference type="PANTHER" id="PTHR28136:SF1">
    <property type="entry name" value="NUCLEUS EXPORT PROTEIN BRL1"/>
    <property type="match status" value="1"/>
</dbReference>
<feature type="compositionally biased region" description="Polar residues" evidence="1">
    <location>
        <begin position="49"/>
        <end position="65"/>
    </location>
</feature>
<dbReference type="InterPro" id="IPR040202">
    <property type="entry name" value="Brl1/Brr6"/>
</dbReference>
<feature type="region of interest" description="Disordered" evidence="1">
    <location>
        <begin position="125"/>
        <end position="189"/>
    </location>
</feature>
<organism evidence="4 5">
    <name type="scientific">Dimargaris verticillata</name>
    <dbReference type="NCBI Taxonomy" id="2761393"/>
    <lineage>
        <taxon>Eukaryota</taxon>
        <taxon>Fungi</taxon>
        <taxon>Fungi incertae sedis</taxon>
        <taxon>Zoopagomycota</taxon>
        <taxon>Kickxellomycotina</taxon>
        <taxon>Dimargaritomycetes</taxon>
        <taxon>Dimargaritales</taxon>
        <taxon>Dimargaritaceae</taxon>
        <taxon>Dimargaris</taxon>
    </lineage>
</organism>
<dbReference type="InterPro" id="IPR018767">
    <property type="entry name" value="Brl1/Brr6_dom"/>
</dbReference>
<evidence type="ECO:0000256" key="1">
    <source>
        <dbReference type="SAM" id="MobiDB-lite"/>
    </source>
</evidence>
<keyword evidence="2" id="KW-0472">Membrane</keyword>
<dbReference type="SMART" id="SM01042">
    <property type="entry name" value="Brr6_like_C_C"/>
    <property type="match status" value="1"/>
</dbReference>
<feature type="compositionally biased region" description="Pro residues" evidence="1">
    <location>
        <begin position="401"/>
        <end position="414"/>
    </location>
</feature>